<feature type="domain" description="Retrotransposon gag" evidence="1">
    <location>
        <begin position="62"/>
        <end position="132"/>
    </location>
</feature>
<gene>
    <name evidence="2" type="ORF">MTR67_031415</name>
</gene>
<evidence type="ECO:0000313" key="3">
    <source>
        <dbReference type="Proteomes" id="UP001234989"/>
    </source>
</evidence>
<dbReference type="Proteomes" id="UP001234989">
    <property type="component" value="Chromosome 7"/>
</dbReference>
<dbReference type="EMBL" id="CP133618">
    <property type="protein sequence ID" value="WMV38030.1"/>
    <property type="molecule type" value="Genomic_DNA"/>
</dbReference>
<evidence type="ECO:0000259" key="1">
    <source>
        <dbReference type="Pfam" id="PF03732"/>
    </source>
</evidence>
<organism evidence="2 3">
    <name type="scientific">Solanum verrucosum</name>
    <dbReference type="NCBI Taxonomy" id="315347"/>
    <lineage>
        <taxon>Eukaryota</taxon>
        <taxon>Viridiplantae</taxon>
        <taxon>Streptophyta</taxon>
        <taxon>Embryophyta</taxon>
        <taxon>Tracheophyta</taxon>
        <taxon>Spermatophyta</taxon>
        <taxon>Magnoliopsida</taxon>
        <taxon>eudicotyledons</taxon>
        <taxon>Gunneridae</taxon>
        <taxon>Pentapetalae</taxon>
        <taxon>asterids</taxon>
        <taxon>lamiids</taxon>
        <taxon>Solanales</taxon>
        <taxon>Solanaceae</taxon>
        <taxon>Solanoideae</taxon>
        <taxon>Solaneae</taxon>
        <taxon>Solanum</taxon>
    </lineage>
</organism>
<dbReference type="AlphaFoldDB" id="A0AAF0ZG28"/>
<name>A0AAF0ZG28_SOLVR</name>
<evidence type="ECO:0000313" key="2">
    <source>
        <dbReference type="EMBL" id="WMV38030.1"/>
    </source>
</evidence>
<sequence>MSATRTKLLALGGASHPRGHAPSMSNFKLPWQVEEDPQEFIDEMYNVLMIMGVTPVENEELLAYQLKDVAQAWFNQWKEERVVDVGPLDWENFKVSFLDILFPLEMREEKVLEFIKLHKGNMKVKEYALKFT</sequence>
<keyword evidence="3" id="KW-1185">Reference proteome</keyword>
<proteinExistence type="predicted"/>
<dbReference type="Pfam" id="PF03732">
    <property type="entry name" value="Retrotrans_gag"/>
    <property type="match status" value="1"/>
</dbReference>
<dbReference type="InterPro" id="IPR005162">
    <property type="entry name" value="Retrotrans_gag_dom"/>
</dbReference>
<reference evidence="2" key="1">
    <citation type="submission" date="2023-08" db="EMBL/GenBank/DDBJ databases">
        <title>A de novo genome assembly of Solanum verrucosum Schlechtendal, a Mexican diploid species geographically isolated from the other diploid A-genome species in potato relatives.</title>
        <authorList>
            <person name="Hosaka K."/>
        </authorList>
    </citation>
    <scope>NUCLEOTIDE SEQUENCE</scope>
    <source>
        <tissue evidence="2">Young leaves</tissue>
    </source>
</reference>
<protein>
    <recommendedName>
        <fullName evidence="1">Retrotransposon gag domain-containing protein</fullName>
    </recommendedName>
</protein>
<accession>A0AAF0ZG28</accession>